<organism evidence="1 2">
    <name type="scientific">Streptomyces gulbargensis</name>
    <dbReference type="NCBI Taxonomy" id="364901"/>
    <lineage>
        <taxon>Bacteria</taxon>
        <taxon>Bacillati</taxon>
        <taxon>Actinomycetota</taxon>
        <taxon>Actinomycetes</taxon>
        <taxon>Kitasatosporales</taxon>
        <taxon>Streptomycetaceae</taxon>
        <taxon>Streptomyces</taxon>
    </lineage>
</organism>
<accession>A0ABP7LS55</accession>
<sequence length="84" mass="9011">MAATALRGRPWDAYAASPFRINMRPSCHGWAAARAVLMEQDHLAEEFKSGSAVEPAVIDCVDPGGKGGAVSISPKLAMWARTIW</sequence>
<comment type="caution">
    <text evidence="1">The sequence shown here is derived from an EMBL/GenBank/DDBJ whole genome shotgun (WGS) entry which is preliminary data.</text>
</comment>
<protein>
    <submittedName>
        <fullName evidence="1">Uncharacterized protein</fullName>
    </submittedName>
</protein>
<dbReference type="EMBL" id="BAABAJ010000003">
    <property type="protein sequence ID" value="GAA3904826.1"/>
    <property type="molecule type" value="Genomic_DNA"/>
</dbReference>
<name>A0ABP7LS55_9ACTN</name>
<evidence type="ECO:0000313" key="1">
    <source>
        <dbReference type="EMBL" id="GAA3904826.1"/>
    </source>
</evidence>
<gene>
    <name evidence="1" type="ORF">GCM10022244_13740</name>
</gene>
<proteinExistence type="predicted"/>
<reference evidence="2" key="1">
    <citation type="journal article" date="2019" name="Int. J. Syst. Evol. Microbiol.">
        <title>The Global Catalogue of Microorganisms (GCM) 10K type strain sequencing project: providing services to taxonomists for standard genome sequencing and annotation.</title>
        <authorList>
            <consortium name="The Broad Institute Genomics Platform"/>
            <consortium name="The Broad Institute Genome Sequencing Center for Infectious Disease"/>
            <person name="Wu L."/>
            <person name="Ma J."/>
        </authorList>
    </citation>
    <scope>NUCLEOTIDE SEQUENCE [LARGE SCALE GENOMIC DNA]</scope>
    <source>
        <strain evidence="2">JCM 16956</strain>
    </source>
</reference>
<keyword evidence="2" id="KW-1185">Reference proteome</keyword>
<evidence type="ECO:0000313" key="2">
    <source>
        <dbReference type="Proteomes" id="UP001501000"/>
    </source>
</evidence>
<dbReference type="Proteomes" id="UP001501000">
    <property type="component" value="Unassembled WGS sequence"/>
</dbReference>